<dbReference type="Gene3D" id="3.30.420.40">
    <property type="match status" value="2"/>
</dbReference>
<evidence type="ECO:0000313" key="2">
    <source>
        <dbReference type="Proteomes" id="UP000789375"/>
    </source>
</evidence>
<dbReference type="AlphaFoldDB" id="A0A9N9FBZ5"/>
<sequence length="585" mass="67050">MATSVIIGIGKLKYFVFLQLSNCYLSSKYHLVDFGTSSSTFAYSHKSDNGSSEIVTNDIWPQEGQHGVFKTNTVLLYNTQTWKVVGWGSSAITRQEKKKKKNNFLTDNGLDPTIPVSLFKLHFGNIREQDKPILPQGLDYRRCVIDYLAEMTKLIKNTIATRWPGINFYRNVLIVLTVPSDFSEAAKATMRECAWRAGLLEFANSPNLEFTTEPEAAAVHCITSLGRLGLKAKANFMIVDCGGGAVELTMRRLITHNQISEITERTGDYCGSTFVDKEFLSFLYQKYNLYQPIQQLYYHHNDQFQYLLREFCSKVKLSFTGNPSDFQNAYIDLEDACPNLIYYVNDEMTRQRMEREEWIIELDFVNVKRMFDPVIQRINWLIGNQLNSFRQQCSAIFLVGGFSESLYLVRSVKHAFSQQVPIIEVPSQPITAVVRGAVKYGLNMRTIQTRILRYTYGVQVLKKWKKGEDPQRKLPNGLMLAFHLLAKRGTEVKVNQTFGYMAKPTNSNQVDMRFNIYVTTNFDAKYCDEPGTKLLGTLKIDLPDKQFCSKRKVEFDLTFGTMEIKATARNKKSGLVYQTTLNLDF</sequence>
<dbReference type="Gene3D" id="3.90.640.10">
    <property type="entry name" value="Actin, Chain A, domain 4"/>
    <property type="match status" value="1"/>
</dbReference>
<name>A0A9N9FBZ5_FUNMO</name>
<dbReference type="SUPFAM" id="SSF53067">
    <property type="entry name" value="Actin-like ATPase domain"/>
    <property type="match status" value="2"/>
</dbReference>
<dbReference type="InterPro" id="IPR043129">
    <property type="entry name" value="ATPase_NBD"/>
</dbReference>
<dbReference type="PANTHER" id="PTHR14187:SF5">
    <property type="entry name" value="HEAT SHOCK 70 KDA PROTEIN 12A"/>
    <property type="match status" value="1"/>
</dbReference>
<evidence type="ECO:0000313" key="1">
    <source>
        <dbReference type="EMBL" id="CAG8522531.1"/>
    </source>
</evidence>
<accession>A0A9N9FBZ5</accession>
<dbReference type="EMBL" id="CAJVPP010000927">
    <property type="protein sequence ID" value="CAG8522531.1"/>
    <property type="molecule type" value="Genomic_DNA"/>
</dbReference>
<proteinExistence type="predicted"/>
<reference evidence="1" key="1">
    <citation type="submission" date="2021-06" db="EMBL/GenBank/DDBJ databases">
        <authorList>
            <person name="Kallberg Y."/>
            <person name="Tangrot J."/>
            <person name="Rosling A."/>
        </authorList>
    </citation>
    <scope>NUCLEOTIDE SEQUENCE</scope>
    <source>
        <strain evidence="1">87-6 pot B 2015</strain>
    </source>
</reference>
<protein>
    <submittedName>
        <fullName evidence="1">16420_t:CDS:1</fullName>
    </submittedName>
</protein>
<organism evidence="1 2">
    <name type="scientific">Funneliformis mosseae</name>
    <name type="common">Endomycorrhizal fungus</name>
    <name type="synonym">Glomus mosseae</name>
    <dbReference type="NCBI Taxonomy" id="27381"/>
    <lineage>
        <taxon>Eukaryota</taxon>
        <taxon>Fungi</taxon>
        <taxon>Fungi incertae sedis</taxon>
        <taxon>Mucoromycota</taxon>
        <taxon>Glomeromycotina</taxon>
        <taxon>Glomeromycetes</taxon>
        <taxon>Glomerales</taxon>
        <taxon>Glomeraceae</taxon>
        <taxon>Funneliformis</taxon>
    </lineage>
</organism>
<gene>
    <name evidence="1" type="ORF">FMOSSE_LOCUS5104</name>
</gene>
<comment type="caution">
    <text evidence="1">The sequence shown here is derived from an EMBL/GenBank/DDBJ whole genome shotgun (WGS) entry which is preliminary data.</text>
</comment>
<keyword evidence="2" id="KW-1185">Reference proteome</keyword>
<dbReference type="Proteomes" id="UP000789375">
    <property type="component" value="Unassembled WGS sequence"/>
</dbReference>
<dbReference type="PANTHER" id="PTHR14187">
    <property type="entry name" value="ALPHA KINASE/ELONGATION FACTOR 2 KINASE"/>
    <property type="match status" value="1"/>
</dbReference>